<feature type="compositionally biased region" description="Polar residues" evidence="1">
    <location>
        <begin position="227"/>
        <end position="239"/>
    </location>
</feature>
<evidence type="ECO:0000313" key="3">
    <source>
        <dbReference type="Proteomes" id="UP000837801"/>
    </source>
</evidence>
<keyword evidence="3" id="KW-1185">Reference proteome</keyword>
<dbReference type="OrthoDB" id="4088353at2759"/>
<dbReference type="AlphaFoldDB" id="A0A9P0VZX6"/>
<feature type="region of interest" description="Disordered" evidence="1">
    <location>
        <begin position="335"/>
        <end position="359"/>
    </location>
</feature>
<name>A0A9P0VZX6_9ASCO</name>
<dbReference type="Proteomes" id="UP000837801">
    <property type="component" value="Unassembled WGS sequence"/>
</dbReference>
<protein>
    <submittedName>
        <fullName evidence="2">Uncharacterized protein</fullName>
    </submittedName>
</protein>
<reference evidence="2" key="1">
    <citation type="submission" date="2022-03" db="EMBL/GenBank/DDBJ databases">
        <authorList>
            <person name="Legras J.-L."/>
            <person name="Devillers H."/>
            <person name="Grondin C."/>
        </authorList>
    </citation>
    <scope>NUCLEOTIDE SEQUENCE</scope>
    <source>
        <strain evidence="2">CLIB 1423</strain>
    </source>
</reference>
<feature type="compositionally biased region" description="Polar residues" evidence="1">
    <location>
        <begin position="192"/>
        <end position="204"/>
    </location>
</feature>
<comment type="caution">
    <text evidence="2">The sequence shown here is derived from an EMBL/GenBank/DDBJ whole genome shotgun (WGS) entry which is preliminary data.</text>
</comment>
<dbReference type="EMBL" id="CAKXYY010000013">
    <property type="protein sequence ID" value="CAH2353997.1"/>
    <property type="molecule type" value="Genomic_DNA"/>
</dbReference>
<sequence>MIATYQDSVAVSPTPISIPSHSIKTHLYDKRKNTRYDLYHPLDFVDSEESELEEEICESFEDDSSFPNSLGSLTSSSVGSISSVHTSIASSTSSLPGSSYLILNKKTSQSQISAINVTTTTPILKTAKSSANFAKILESNNVVLEAQNVDNSNNVVQKMSKSGTAFASYSKSILQTYLKIDLLPDFFGRGNSHLQSSQGENSNGTETASESVSESETSETHEEEELQSFSSNAPNTPFNPSHYKSKPIRNRELRINSRFLIMYTFDFNSRVNGLLPSSNTAGEFQELLSVPAIKRFHKKHNLNKVSNLSRDKLWENVILQARNDSLPSEGINYENYIKEEEDDEEEDEEETSEGESIEDEKHFRMTRNHSIIKLNGSEYLPWANLKSSYKCVKPAGILEKGKYLCNGESPCSGVTRTQFTVKGWCNKRWVSST</sequence>
<feature type="compositionally biased region" description="Acidic residues" evidence="1">
    <location>
        <begin position="339"/>
        <end position="358"/>
    </location>
</feature>
<gene>
    <name evidence="2" type="ORF">CLIB1423_13S03642</name>
</gene>
<evidence type="ECO:0000256" key="1">
    <source>
        <dbReference type="SAM" id="MobiDB-lite"/>
    </source>
</evidence>
<proteinExistence type="predicted"/>
<feature type="region of interest" description="Disordered" evidence="1">
    <location>
        <begin position="191"/>
        <end position="245"/>
    </location>
</feature>
<accession>A0A9P0VZX6</accession>
<feature type="compositionally biased region" description="Low complexity" evidence="1">
    <location>
        <begin position="205"/>
        <end position="215"/>
    </location>
</feature>
<evidence type="ECO:0000313" key="2">
    <source>
        <dbReference type="EMBL" id="CAH2353997.1"/>
    </source>
</evidence>
<organism evidence="2 3">
    <name type="scientific">[Candida] railenensis</name>
    <dbReference type="NCBI Taxonomy" id="45579"/>
    <lineage>
        <taxon>Eukaryota</taxon>
        <taxon>Fungi</taxon>
        <taxon>Dikarya</taxon>
        <taxon>Ascomycota</taxon>
        <taxon>Saccharomycotina</taxon>
        <taxon>Pichiomycetes</taxon>
        <taxon>Debaryomycetaceae</taxon>
        <taxon>Kurtzmaniella</taxon>
    </lineage>
</organism>